<organism evidence="4 5">
    <name type="scientific">Chitinophaga costaii</name>
    <dbReference type="NCBI Taxonomy" id="1335309"/>
    <lineage>
        <taxon>Bacteria</taxon>
        <taxon>Pseudomonadati</taxon>
        <taxon>Bacteroidota</taxon>
        <taxon>Chitinophagia</taxon>
        <taxon>Chitinophagales</taxon>
        <taxon>Chitinophagaceae</taxon>
        <taxon>Chitinophaga</taxon>
    </lineage>
</organism>
<evidence type="ECO:0000259" key="3">
    <source>
        <dbReference type="Pfam" id="PF13505"/>
    </source>
</evidence>
<dbReference type="Gene3D" id="2.40.160.20">
    <property type="match status" value="1"/>
</dbReference>
<sequence>MQGADNQFLISTPKKSNMRRILNVILLITATLGAATSVHAQTQKGNLMVGTDLLNIMGTFQNGNNQFNLGISPKLGYFLQDNFVLGAEVDFSVNTSKTFSTFNYSVSPFARYYFDDKKLEFSKRARFFLEANVGFAGTNTKDKITDASTSTNGLAIGFGPGLAYFITPNVALEALLKYDLTVGFGNSTTTNRIGLNLGFQIYLPTKHAKEIVNEEKKNFRRNG</sequence>
<protein>
    <submittedName>
        <fullName evidence="4">Opacity protein</fullName>
    </submittedName>
</protein>
<dbReference type="EMBL" id="FMAR01000001">
    <property type="protein sequence ID" value="SCB86389.1"/>
    <property type="molecule type" value="Genomic_DNA"/>
</dbReference>
<name>A0A1C3ZVJ0_9BACT</name>
<keyword evidence="5" id="KW-1185">Reference proteome</keyword>
<reference evidence="4 5" key="1">
    <citation type="submission" date="2016-08" db="EMBL/GenBank/DDBJ databases">
        <authorList>
            <person name="Seilhamer J.J."/>
        </authorList>
    </citation>
    <scope>NUCLEOTIDE SEQUENCE [LARGE SCALE GENOMIC DNA]</scope>
    <source>
        <strain evidence="4 5">A37T2</strain>
    </source>
</reference>
<feature type="domain" description="Outer membrane protein beta-barrel" evidence="3">
    <location>
        <begin position="28"/>
        <end position="199"/>
    </location>
</feature>
<gene>
    <name evidence="4" type="ORF">GA0116948_101571</name>
</gene>
<feature type="chain" id="PRO_5008688292" evidence="2">
    <location>
        <begin position="41"/>
        <end position="223"/>
    </location>
</feature>
<dbReference type="STRING" id="1335309.GA0116948_101571"/>
<accession>A0A1C3ZVJ0</accession>
<dbReference type="Pfam" id="PF13505">
    <property type="entry name" value="OMP_b-brl"/>
    <property type="match status" value="1"/>
</dbReference>
<keyword evidence="1 2" id="KW-0732">Signal</keyword>
<evidence type="ECO:0000256" key="2">
    <source>
        <dbReference type="SAM" id="SignalP"/>
    </source>
</evidence>
<evidence type="ECO:0000313" key="5">
    <source>
        <dbReference type="Proteomes" id="UP000242818"/>
    </source>
</evidence>
<dbReference type="Proteomes" id="UP000242818">
    <property type="component" value="Unassembled WGS sequence"/>
</dbReference>
<evidence type="ECO:0000313" key="4">
    <source>
        <dbReference type="EMBL" id="SCB86389.1"/>
    </source>
</evidence>
<dbReference type="AlphaFoldDB" id="A0A1C3ZVJ0"/>
<dbReference type="InterPro" id="IPR011250">
    <property type="entry name" value="OMP/PagP_B-barrel"/>
</dbReference>
<evidence type="ECO:0000256" key="1">
    <source>
        <dbReference type="ARBA" id="ARBA00022729"/>
    </source>
</evidence>
<dbReference type="InterPro" id="IPR027385">
    <property type="entry name" value="Beta-barrel_OMP"/>
</dbReference>
<dbReference type="SUPFAM" id="SSF56925">
    <property type="entry name" value="OMPA-like"/>
    <property type="match status" value="1"/>
</dbReference>
<feature type="signal peptide" evidence="2">
    <location>
        <begin position="1"/>
        <end position="40"/>
    </location>
</feature>
<proteinExistence type="predicted"/>